<keyword evidence="3" id="KW-1185">Reference proteome</keyword>
<evidence type="ECO:0000256" key="1">
    <source>
        <dbReference type="SAM" id="MobiDB-lite"/>
    </source>
</evidence>
<accession>A0ABQ3TN89</accession>
<evidence type="ECO:0000313" key="3">
    <source>
        <dbReference type="Proteomes" id="UP000608522"/>
    </source>
</evidence>
<evidence type="ECO:0000313" key="2">
    <source>
        <dbReference type="EMBL" id="GHI81890.1"/>
    </source>
</evidence>
<sequence length="147" mass="15157">MSGNFDREWGRSLSGAVAEGVDMRLNGAGAPAGPLAPGGPGTFASTPAEKTAAANTIETELEPNTKTATEHADEATSTAVKGFEGWDTAPGLKKVSDTWDKQVKVLMGRLGSEKSALRGASGLFVRNDIGLGDQFRPIGSPSKLNGL</sequence>
<evidence type="ECO:0008006" key="4">
    <source>
        <dbReference type="Google" id="ProtNLM"/>
    </source>
</evidence>
<feature type="region of interest" description="Disordered" evidence="1">
    <location>
        <begin position="28"/>
        <end position="52"/>
    </location>
</feature>
<comment type="caution">
    <text evidence="2">The sequence shown here is derived from an EMBL/GenBank/DDBJ whole genome shotgun (WGS) entry which is preliminary data.</text>
</comment>
<dbReference type="EMBL" id="BNED01000005">
    <property type="protein sequence ID" value="GHI81890.1"/>
    <property type="molecule type" value="Genomic_DNA"/>
</dbReference>
<protein>
    <recommendedName>
        <fullName evidence="4">Excreted virulence factor EspC (Type VII ESX diderm)</fullName>
    </recommendedName>
</protein>
<dbReference type="Proteomes" id="UP000608522">
    <property type="component" value="Unassembled WGS sequence"/>
</dbReference>
<reference evidence="3" key="1">
    <citation type="submission" date="2023-07" db="EMBL/GenBank/DDBJ databases">
        <title>Whole genome shotgun sequence of Streptomyces spororaveus NBRC 15456.</title>
        <authorList>
            <person name="Komaki H."/>
            <person name="Tamura T."/>
        </authorList>
    </citation>
    <scope>NUCLEOTIDE SEQUENCE [LARGE SCALE GENOMIC DNA]</scope>
    <source>
        <strain evidence="3">NBRC 15456</strain>
    </source>
</reference>
<proteinExistence type="predicted"/>
<name>A0ABQ3TN89_9ACTN</name>
<organism evidence="2 3">
    <name type="scientific">Streptomyces spororaveus</name>
    <dbReference type="NCBI Taxonomy" id="284039"/>
    <lineage>
        <taxon>Bacteria</taxon>
        <taxon>Bacillati</taxon>
        <taxon>Actinomycetota</taxon>
        <taxon>Actinomycetes</taxon>
        <taxon>Kitasatosporales</taxon>
        <taxon>Streptomycetaceae</taxon>
        <taxon>Streptomyces</taxon>
    </lineage>
</organism>
<gene>
    <name evidence="2" type="ORF">Sspor_74510</name>
</gene>